<reference evidence="2 3" key="1">
    <citation type="submission" date="2018-02" db="EMBL/GenBank/DDBJ databases">
        <authorList>
            <person name="Cohen D.B."/>
            <person name="Kent A.D."/>
        </authorList>
    </citation>
    <scope>NUCLEOTIDE SEQUENCE [LARGE SCALE GENOMIC DNA]</scope>
    <source>
        <strain evidence="2">1</strain>
    </source>
</reference>
<evidence type="ECO:0000256" key="1">
    <source>
        <dbReference type="SAM" id="MobiDB-lite"/>
    </source>
</evidence>
<sequence>MASRGRSERRSAISRNTSLPASAHECDASATIEAEPVNTAATVFAMPINRLAAKAMTTVSRLSPPFFFVSLSPMGLIMPTQLCAVPPFGHPGEVCPDGYIFWVNPGGLWRDRGGTLRVETARTNEAPVFRSSSRLLSEPPCILAPWHSTRSWRAAFAPCWLTNRTSPRCACSAGWPFW</sequence>
<keyword evidence="3" id="KW-1185">Reference proteome</keyword>
<feature type="region of interest" description="Disordered" evidence="1">
    <location>
        <begin position="1"/>
        <end position="20"/>
    </location>
</feature>
<dbReference type="KEGG" id="mgg:MPLG2_3331"/>
<evidence type="ECO:0000313" key="3">
    <source>
        <dbReference type="Proteomes" id="UP000238164"/>
    </source>
</evidence>
<dbReference type="EMBL" id="LT985188">
    <property type="protein sequence ID" value="SPD88361.1"/>
    <property type="molecule type" value="Genomic_DNA"/>
</dbReference>
<feature type="compositionally biased region" description="Basic and acidic residues" evidence="1">
    <location>
        <begin position="1"/>
        <end position="11"/>
    </location>
</feature>
<protein>
    <submittedName>
        <fullName evidence="2">Uncharacterized protein</fullName>
    </submittedName>
</protein>
<organism evidence="2 3">
    <name type="scientific">Micropruina glycogenica</name>
    <dbReference type="NCBI Taxonomy" id="75385"/>
    <lineage>
        <taxon>Bacteria</taxon>
        <taxon>Bacillati</taxon>
        <taxon>Actinomycetota</taxon>
        <taxon>Actinomycetes</taxon>
        <taxon>Propionibacteriales</taxon>
        <taxon>Nocardioidaceae</taxon>
        <taxon>Micropruina</taxon>
    </lineage>
</organism>
<proteinExistence type="predicted"/>
<name>A0A2N9JLA3_9ACTN</name>
<accession>A0A2N9JLA3</accession>
<gene>
    <name evidence="2" type="ORF">MPLG2_3331</name>
</gene>
<evidence type="ECO:0000313" key="2">
    <source>
        <dbReference type="EMBL" id="SPD88361.1"/>
    </source>
</evidence>
<dbReference type="Proteomes" id="UP000238164">
    <property type="component" value="Chromosome 1"/>
</dbReference>
<dbReference type="AlphaFoldDB" id="A0A2N9JLA3"/>